<dbReference type="Proteomes" id="UP000777438">
    <property type="component" value="Unassembled WGS sequence"/>
</dbReference>
<dbReference type="OrthoDB" id="3934656at2759"/>
<evidence type="ECO:0000256" key="3">
    <source>
        <dbReference type="ARBA" id="ARBA00022723"/>
    </source>
</evidence>
<dbReference type="InterPro" id="IPR017972">
    <property type="entry name" value="Cyt_P450_CS"/>
</dbReference>
<feature type="binding site" description="axial binding residue" evidence="5">
    <location>
        <position position="445"/>
    </location>
    <ligand>
        <name>heme</name>
        <dbReference type="ChEBI" id="CHEBI:30413"/>
    </ligand>
    <ligandPart>
        <name>Fe</name>
        <dbReference type="ChEBI" id="CHEBI:18248"/>
    </ligandPart>
</feature>
<keyword evidence="9" id="KW-1185">Reference proteome</keyword>
<keyword evidence="4 5" id="KW-0408">Iron</keyword>
<keyword evidence="7" id="KW-0732">Signal</keyword>
<dbReference type="InterPro" id="IPR036396">
    <property type="entry name" value="Cyt_P450_sf"/>
</dbReference>
<dbReference type="InterPro" id="IPR002401">
    <property type="entry name" value="Cyt_P450_E_grp-I"/>
</dbReference>
<dbReference type="GO" id="GO:0005506">
    <property type="term" value="F:iron ion binding"/>
    <property type="evidence" value="ECO:0007669"/>
    <property type="project" value="InterPro"/>
</dbReference>
<organism evidence="8 9">
    <name type="scientific">Thelonectria olida</name>
    <dbReference type="NCBI Taxonomy" id="1576542"/>
    <lineage>
        <taxon>Eukaryota</taxon>
        <taxon>Fungi</taxon>
        <taxon>Dikarya</taxon>
        <taxon>Ascomycota</taxon>
        <taxon>Pezizomycotina</taxon>
        <taxon>Sordariomycetes</taxon>
        <taxon>Hypocreomycetidae</taxon>
        <taxon>Hypocreales</taxon>
        <taxon>Nectriaceae</taxon>
        <taxon>Thelonectria</taxon>
    </lineage>
</organism>
<dbReference type="EMBL" id="JAGPYM010000014">
    <property type="protein sequence ID" value="KAH6887406.1"/>
    <property type="molecule type" value="Genomic_DNA"/>
</dbReference>
<dbReference type="InterPro" id="IPR001128">
    <property type="entry name" value="Cyt_P450"/>
</dbReference>
<comment type="caution">
    <text evidence="8">The sequence shown here is derived from an EMBL/GenBank/DDBJ whole genome shotgun (WGS) entry which is preliminary data.</text>
</comment>
<dbReference type="GO" id="GO:0020037">
    <property type="term" value="F:heme binding"/>
    <property type="evidence" value="ECO:0007669"/>
    <property type="project" value="InterPro"/>
</dbReference>
<evidence type="ECO:0000313" key="8">
    <source>
        <dbReference type="EMBL" id="KAH6887406.1"/>
    </source>
</evidence>
<comment type="cofactor">
    <cofactor evidence="1 5">
        <name>heme</name>
        <dbReference type="ChEBI" id="CHEBI:30413"/>
    </cofactor>
</comment>
<sequence length="507" mass="57763">MKSLLLVPVACILWLIVRAVAYSHSPLRKVPGPRIARFSDLWYFWNVRKGKFEDKNRELHEKYGGIVRYGPNRYSLNDPEAFKAIYGLGSHFAKSSWYIPWSAPGQWTVFGDQSVSHHAQTRRLYQATYSMTALVNYEPYVDECNNLFTQRLTEMAQAGLSIDMGHWFQCYAFDVIGMITFGKRLGYLDRGDDIGQVMAALEEHMRYATLVGIFPSLHRYLYSLKNYLAGDKGAGRAYVLNFARERMREHQASPKAVPSETESSTGMVDFLTKFFAKHAEDPDKFTSYHIMAGCSSNMVAGSDTTAISLSAILYYLLRNPTCLSKLQDEIRECEAEGSLSEFPTFPESQKMQYLQAVIKEALRMHPATQLPLERVVPEGGATIAGQFFPPGTIVGINSWVSHYDRRFFGNDANVFRPERWLDNDSSNISAMNQRWMPFGLGSRSCIGRHVSMLEISKLIPRLIRDFEFSLDLPSGRVEQAWETNGFWFVKPRGFSVRAVARRSGRRV</sequence>
<protein>
    <submittedName>
        <fullName evidence="8">Cytochrome P450</fullName>
    </submittedName>
</protein>
<accession>A0A9P8W4Q2</accession>
<dbReference type="PRINTS" id="PR00385">
    <property type="entry name" value="P450"/>
</dbReference>
<dbReference type="PRINTS" id="PR00463">
    <property type="entry name" value="EP450I"/>
</dbReference>
<comment type="similarity">
    <text evidence="6">Belongs to the cytochrome P450 family.</text>
</comment>
<evidence type="ECO:0000256" key="7">
    <source>
        <dbReference type="SAM" id="SignalP"/>
    </source>
</evidence>
<evidence type="ECO:0000313" key="9">
    <source>
        <dbReference type="Proteomes" id="UP000777438"/>
    </source>
</evidence>
<evidence type="ECO:0000256" key="6">
    <source>
        <dbReference type="RuleBase" id="RU000461"/>
    </source>
</evidence>
<keyword evidence="3 5" id="KW-0479">Metal-binding</keyword>
<dbReference type="PROSITE" id="PS00086">
    <property type="entry name" value="CYTOCHROME_P450"/>
    <property type="match status" value="1"/>
</dbReference>
<gene>
    <name evidence="8" type="ORF">B0T10DRAFT_442433</name>
</gene>
<dbReference type="InterPro" id="IPR050121">
    <property type="entry name" value="Cytochrome_P450_monoxygenase"/>
</dbReference>
<keyword evidence="6" id="KW-0503">Monooxygenase</keyword>
<dbReference type="SUPFAM" id="SSF48264">
    <property type="entry name" value="Cytochrome P450"/>
    <property type="match status" value="1"/>
</dbReference>
<feature type="signal peptide" evidence="7">
    <location>
        <begin position="1"/>
        <end position="21"/>
    </location>
</feature>
<feature type="chain" id="PRO_5040295652" evidence="7">
    <location>
        <begin position="22"/>
        <end position="507"/>
    </location>
</feature>
<dbReference type="GO" id="GO:0016705">
    <property type="term" value="F:oxidoreductase activity, acting on paired donors, with incorporation or reduction of molecular oxygen"/>
    <property type="evidence" value="ECO:0007669"/>
    <property type="project" value="InterPro"/>
</dbReference>
<keyword evidence="6" id="KW-0560">Oxidoreductase</keyword>
<dbReference type="PANTHER" id="PTHR24305">
    <property type="entry name" value="CYTOCHROME P450"/>
    <property type="match status" value="1"/>
</dbReference>
<evidence type="ECO:0000256" key="5">
    <source>
        <dbReference type="PIRSR" id="PIRSR602401-1"/>
    </source>
</evidence>
<dbReference type="Pfam" id="PF00067">
    <property type="entry name" value="p450"/>
    <property type="match status" value="1"/>
</dbReference>
<dbReference type="CDD" id="cd11060">
    <property type="entry name" value="CYP57A1-like"/>
    <property type="match status" value="1"/>
</dbReference>
<dbReference type="Gene3D" id="1.10.630.10">
    <property type="entry name" value="Cytochrome P450"/>
    <property type="match status" value="1"/>
</dbReference>
<dbReference type="GO" id="GO:0004497">
    <property type="term" value="F:monooxygenase activity"/>
    <property type="evidence" value="ECO:0007669"/>
    <property type="project" value="UniProtKB-KW"/>
</dbReference>
<name>A0A9P8W4Q2_9HYPO</name>
<dbReference type="FunFam" id="1.10.630.10:FF:000050">
    <property type="entry name" value="Cytochrome P450 monooxygenase"/>
    <property type="match status" value="1"/>
</dbReference>
<evidence type="ECO:0000256" key="1">
    <source>
        <dbReference type="ARBA" id="ARBA00001971"/>
    </source>
</evidence>
<proteinExistence type="inferred from homology"/>
<dbReference type="AlphaFoldDB" id="A0A9P8W4Q2"/>
<evidence type="ECO:0000256" key="4">
    <source>
        <dbReference type="ARBA" id="ARBA00023004"/>
    </source>
</evidence>
<reference evidence="8 9" key="1">
    <citation type="journal article" date="2021" name="Nat. Commun.">
        <title>Genetic determinants of endophytism in the Arabidopsis root mycobiome.</title>
        <authorList>
            <person name="Mesny F."/>
            <person name="Miyauchi S."/>
            <person name="Thiergart T."/>
            <person name="Pickel B."/>
            <person name="Atanasova L."/>
            <person name="Karlsson M."/>
            <person name="Huettel B."/>
            <person name="Barry K.W."/>
            <person name="Haridas S."/>
            <person name="Chen C."/>
            <person name="Bauer D."/>
            <person name="Andreopoulos W."/>
            <person name="Pangilinan J."/>
            <person name="LaButti K."/>
            <person name="Riley R."/>
            <person name="Lipzen A."/>
            <person name="Clum A."/>
            <person name="Drula E."/>
            <person name="Henrissat B."/>
            <person name="Kohler A."/>
            <person name="Grigoriev I.V."/>
            <person name="Martin F.M."/>
            <person name="Hacquard S."/>
        </authorList>
    </citation>
    <scope>NUCLEOTIDE SEQUENCE [LARGE SCALE GENOMIC DNA]</scope>
    <source>
        <strain evidence="8 9">MPI-CAGE-CH-0241</strain>
    </source>
</reference>
<dbReference type="PANTHER" id="PTHR24305:SF190">
    <property type="entry name" value="P450, PUTATIVE (EUROFUNG)-RELATED"/>
    <property type="match status" value="1"/>
</dbReference>
<evidence type="ECO:0000256" key="2">
    <source>
        <dbReference type="ARBA" id="ARBA00022617"/>
    </source>
</evidence>
<keyword evidence="2 5" id="KW-0349">Heme</keyword>